<sequence length="59" mass="7137">MFPQSTTLRLLPWQHTKASNVRSNYNCTHQNRTNFLNWCTVTYLMMTESFAFLFVIRIY</sequence>
<feature type="transmembrane region" description="Helical" evidence="1">
    <location>
        <begin position="35"/>
        <end position="56"/>
    </location>
</feature>
<accession>A0A0E9X4V5</accession>
<evidence type="ECO:0000256" key="1">
    <source>
        <dbReference type="SAM" id="Phobius"/>
    </source>
</evidence>
<keyword evidence="1" id="KW-0472">Membrane</keyword>
<organism evidence="2">
    <name type="scientific">Anguilla anguilla</name>
    <name type="common">European freshwater eel</name>
    <name type="synonym">Muraena anguilla</name>
    <dbReference type="NCBI Taxonomy" id="7936"/>
    <lineage>
        <taxon>Eukaryota</taxon>
        <taxon>Metazoa</taxon>
        <taxon>Chordata</taxon>
        <taxon>Craniata</taxon>
        <taxon>Vertebrata</taxon>
        <taxon>Euteleostomi</taxon>
        <taxon>Actinopterygii</taxon>
        <taxon>Neopterygii</taxon>
        <taxon>Teleostei</taxon>
        <taxon>Anguilliformes</taxon>
        <taxon>Anguillidae</taxon>
        <taxon>Anguilla</taxon>
    </lineage>
</organism>
<protein>
    <submittedName>
        <fullName evidence="2">Uncharacterized protein</fullName>
    </submittedName>
</protein>
<name>A0A0E9X4V5_ANGAN</name>
<proteinExistence type="predicted"/>
<evidence type="ECO:0000313" key="2">
    <source>
        <dbReference type="EMBL" id="JAH97496.1"/>
    </source>
</evidence>
<keyword evidence="1" id="KW-1133">Transmembrane helix</keyword>
<keyword evidence="1" id="KW-0812">Transmembrane</keyword>
<dbReference type="EMBL" id="GBXM01011081">
    <property type="protein sequence ID" value="JAH97496.1"/>
    <property type="molecule type" value="Transcribed_RNA"/>
</dbReference>
<dbReference type="AlphaFoldDB" id="A0A0E9X4V5"/>
<reference evidence="2" key="1">
    <citation type="submission" date="2014-11" db="EMBL/GenBank/DDBJ databases">
        <authorList>
            <person name="Amaro Gonzalez C."/>
        </authorList>
    </citation>
    <scope>NUCLEOTIDE SEQUENCE</scope>
</reference>
<reference evidence="2" key="2">
    <citation type="journal article" date="2015" name="Fish Shellfish Immunol.">
        <title>Early steps in the European eel (Anguilla anguilla)-Vibrio vulnificus interaction in the gills: Role of the RtxA13 toxin.</title>
        <authorList>
            <person name="Callol A."/>
            <person name="Pajuelo D."/>
            <person name="Ebbesson L."/>
            <person name="Teles M."/>
            <person name="MacKenzie S."/>
            <person name="Amaro C."/>
        </authorList>
    </citation>
    <scope>NUCLEOTIDE SEQUENCE</scope>
</reference>